<organism evidence="3 4">
    <name type="scientific">Amycolatopsis nalaikhensis</name>
    <dbReference type="NCBI Taxonomy" id="715472"/>
    <lineage>
        <taxon>Bacteria</taxon>
        <taxon>Bacillati</taxon>
        <taxon>Actinomycetota</taxon>
        <taxon>Actinomycetes</taxon>
        <taxon>Pseudonocardiales</taxon>
        <taxon>Pseudonocardiaceae</taxon>
        <taxon>Amycolatopsis</taxon>
    </lineage>
</organism>
<dbReference type="InterPro" id="IPR038417">
    <property type="entry name" value="Alpga-gal_N_sf"/>
</dbReference>
<feature type="region of interest" description="Disordered" evidence="1">
    <location>
        <begin position="346"/>
        <end position="445"/>
    </location>
</feature>
<evidence type="ECO:0000313" key="4">
    <source>
        <dbReference type="Proteomes" id="UP001227101"/>
    </source>
</evidence>
<keyword evidence="3" id="KW-0378">Hydrolase</keyword>
<feature type="region of interest" description="Disordered" evidence="1">
    <location>
        <begin position="65"/>
        <end position="95"/>
    </location>
</feature>
<feature type="domain" description="Glycosyl hydrolase family 36 N-terminal" evidence="2">
    <location>
        <begin position="112"/>
        <end position="209"/>
    </location>
</feature>
<evidence type="ECO:0000256" key="1">
    <source>
        <dbReference type="SAM" id="MobiDB-lite"/>
    </source>
</evidence>
<protein>
    <submittedName>
        <fullName evidence="3">Glycoside hydrolase family 36 N-terminal domain-containing protein</fullName>
    </submittedName>
</protein>
<dbReference type="Proteomes" id="UP001227101">
    <property type="component" value="Chromosome"/>
</dbReference>
<name>A0ABY8X9A0_9PSEU</name>
<dbReference type="EMBL" id="CP127173">
    <property type="protein sequence ID" value="WIV52972.1"/>
    <property type="molecule type" value="Genomic_DNA"/>
</dbReference>
<evidence type="ECO:0000313" key="3">
    <source>
        <dbReference type="EMBL" id="WIV52972.1"/>
    </source>
</evidence>
<sequence>MADRPADRPSRDAVRPDQSVVDDPAARLWLLRTPLSGYVLMLDSTDVPRAVHGGVPLTLEQARGIAVPERRPDSGDPGPDPGAQEYAVEGGTRSDAPSLQLRYEDGGWGVSHSAAWSLPVLGGYRVHQVSGAQGSEFKLRRTELAIGEMAFTSRLGHTGHRVDPWSMIDDGTAAEEHGEVWSGVLAWSGSRRITLSRDPAGRAGFTGGPTWRLDPGAELETRVFAGMYAPDGFGGASRRRHQHIRGHVLPAPERTPLRLFNSWEADGWFGARTGERPGLGDWQPSVEFGIRVEPEMVDPDSDLPFSKGDFKRPFAGAGWPGDDDPDRLWIDHVRGVYALIDPRQQRGARLDRDPARLQRAAPARRTRSAVLGLRPSGGDRLATQLGDPVERAAATGRPRPVGDLPRGGRRPGPPRSRGPGARVVHDVLSPRLPARAAAPGQGSPG</sequence>
<reference evidence="3 4" key="1">
    <citation type="submission" date="2023-06" db="EMBL/GenBank/DDBJ databases">
        <authorList>
            <person name="Oyuntsetseg B."/>
            <person name="Kim S.B."/>
        </authorList>
    </citation>
    <scope>NUCLEOTIDE SEQUENCE [LARGE SCALE GENOMIC DNA]</scope>
    <source>
        <strain evidence="3 4">2-2</strain>
    </source>
</reference>
<keyword evidence="4" id="KW-1185">Reference proteome</keyword>
<accession>A0ABY8X9A0</accession>
<feature type="compositionally biased region" description="Low complexity" evidence="1">
    <location>
        <begin position="430"/>
        <end position="439"/>
    </location>
</feature>
<dbReference type="Gene3D" id="2.70.98.60">
    <property type="entry name" value="alpha-galactosidase from lactobacil brevis"/>
    <property type="match status" value="1"/>
</dbReference>
<dbReference type="Pfam" id="PF16875">
    <property type="entry name" value="Glyco_hydro_36N"/>
    <property type="match status" value="1"/>
</dbReference>
<evidence type="ECO:0000259" key="2">
    <source>
        <dbReference type="Pfam" id="PF16875"/>
    </source>
</evidence>
<dbReference type="RefSeq" id="WP_285449370.1">
    <property type="nucleotide sequence ID" value="NZ_CP127173.1"/>
</dbReference>
<dbReference type="InterPro" id="IPR031704">
    <property type="entry name" value="Glyco_hydro_36_N"/>
</dbReference>
<gene>
    <name evidence="3" type="ORF">QP939_29010</name>
</gene>
<dbReference type="GO" id="GO:0016787">
    <property type="term" value="F:hydrolase activity"/>
    <property type="evidence" value="ECO:0007669"/>
    <property type="project" value="UniProtKB-KW"/>
</dbReference>
<proteinExistence type="predicted"/>